<evidence type="ECO:0000313" key="3">
    <source>
        <dbReference type="Proteomes" id="UP000006045"/>
    </source>
</evidence>
<dbReference type="Gene3D" id="2.180.10.10">
    <property type="entry name" value="RHS repeat-associated core"/>
    <property type="match status" value="1"/>
</dbReference>
<dbReference type="RefSeq" id="WP_003227619.1">
    <property type="nucleotide sequence ID" value="NZ_CM001561.1"/>
</dbReference>
<dbReference type="InterPro" id="IPR022385">
    <property type="entry name" value="Rhs_assc_core"/>
</dbReference>
<dbReference type="OrthoDB" id="7056038at2"/>
<organism evidence="2 3">
    <name type="scientific">Pseudomonas fluorescens R124</name>
    <dbReference type="NCBI Taxonomy" id="743713"/>
    <lineage>
        <taxon>Bacteria</taxon>
        <taxon>Pseudomonadati</taxon>
        <taxon>Pseudomonadota</taxon>
        <taxon>Gammaproteobacteria</taxon>
        <taxon>Pseudomonadales</taxon>
        <taxon>Pseudomonadaceae</taxon>
        <taxon>Pseudomonas</taxon>
    </lineage>
</organism>
<dbReference type="EMBL" id="CM001561">
    <property type="protein sequence ID" value="EJZ59723.1"/>
    <property type="molecule type" value="Genomic_DNA"/>
</dbReference>
<dbReference type="AlphaFoldDB" id="A0A7U9GU61"/>
<accession>A0A7U9GU61</accession>
<feature type="region of interest" description="Disordered" evidence="1">
    <location>
        <begin position="642"/>
        <end position="662"/>
    </location>
</feature>
<gene>
    <name evidence="2" type="ORF">I1A_004076</name>
</gene>
<dbReference type="PANTHER" id="PTHR32305">
    <property type="match status" value="1"/>
</dbReference>
<dbReference type="NCBIfam" id="TIGR03696">
    <property type="entry name" value="Rhs_assc_core"/>
    <property type="match status" value="1"/>
</dbReference>
<dbReference type="InterPro" id="IPR050708">
    <property type="entry name" value="T6SS_VgrG/RHS"/>
</dbReference>
<dbReference type="Proteomes" id="UP000006045">
    <property type="component" value="Chromosome"/>
</dbReference>
<sequence>MNRNIHWRTPQLTVTDGRGLTVRQVDYLRADDSQPQQTLISRQRHDAAGRLIEQWDPRLFDTAASAGQSTVYGLSGMALKVDSVDAGWRISLPGLANELRQRHDQRGNRWRYDYDPMLRLIAVAENAQADVERYTYADHNAAPEHNLRGELSKRSDPGATVLIDSYSLGGQALSEACTLAGEPSAFITRMAFDAHGNVLQLTDAGGHRQCSRYDVAGQLHQASLWIAGANAARTVLDAATYNASGQPLEQLAGNGVRSRRVYDPVDGRLLHLLAGKDQEKPLQDLHYTYDPVGNILRIEDHTLGTVYFANQRVDGHRHFVYDSLYRLIESRGFEGQIPQQSPGLPQLIEPIDPGRRFNYTEHYHYDAGNNLVELVHVREGHNFCQEMKIDPNSNRGLRWKTTDPDPVFSDHFDHHGNQLKLQPGALPLEWNSYDQLARATLLQHANGLPDDEEIYRYSQGERVYKCALSHTPSLTHRREVRYLPGLEIHTRSDGQQLHVIALPGARCLHWLSGRPAAIEDDQMRYSLDDHLGSCALELDRHAGVISLEHYYAFGGTAWWAARSALEASYKTLRYSGREMDGSGLYYYGARYYAPWLQRWISADPAGDIDGLNLYAFVANNPVGYIDTDGQGLDDFLAIETPDQRDQRKAQSAERRQRTRGKENLSRLVIRHQNILALSSRRARDAQQQVLNQRSTGQFAGSVALRTGVYVAGHLVAYGGGILVGIGSQALGAVAPGAGNVVGVAMGIGAKKVISGLWDYAAERTGVGASIKFKASRISKAKIVEKAEYKTMAPIDYMQQKYAKMIPDTQKGVLKGSKEVASTLIGAGAKKMVPEAASEISATASAALGAIEIANEIIGASHDLTAEKVARGIAHVSGLIDYLSANMLAIENAFEATGVSAINTVGLIGTNEGDTPQSLWQATAAVINELDYTRTMLRSKSHQFSTV</sequence>
<evidence type="ECO:0000256" key="1">
    <source>
        <dbReference type="SAM" id="MobiDB-lite"/>
    </source>
</evidence>
<name>A0A7U9GU61_PSEFL</name>
<dbReference type="PANTHER" id="PTHR32305:SF15">
    <property type="entry name" value="PROTEIN RHSA-RELATED"/>
    <property type="match status" value="1"/>
</dbReference>
<proteinExistence type="predicted"/>
<reference evidence="2 3" key="1">
    <citation type="submission" date="2012-08" db="EMBL/GenBank/DDBJ databases">
        <title>The genome of cave-isolated P. fluorescens strain R124 demonstrates phenotypic adaptation to the mineral environment.</title>
        <authorList>
            <person name="Barton M.D."/>
            <person name="Petronio M."/>
            <person name="Giarrizzo J.G."/>
            <person name="Bowling B.V."/>
            <person name="Barton H.A."/>
        </authorList>
    </citation>
    <scope>NUCLEOTIDE SEQUENCE [LARGE SCALE GENOMIC DNA]</scope>
    <source>
        <strain evidence="2 3">R124</strain>
    </source>
</reference>
<evidence type="ECO:0000313" key="2">
    <source>
        <dbReference type="EMBL" id="EJZ59723.1"/>
    </source>
</evidence>
<protein>
    <submittedName>
        <fullName evidence="2">Uncharacterized protein</fullName>
    </submittedName>
</protein>